<accession>A0ACC3AWB6</accession>
<name>A0ACC3AWB6_9EURO</name>
<sequence>MDLLTSGPCREKPPRLTRVAAPTGSTWTLSGAVTGAGYLDLSDLVSFYITHRLHINTPFPALESYSTTTKVFRDSSSQDVKVHFFQEKGYLLIRNFLNDVETERLQHWTQEVHDLPRTPDALYMPYEEVNSQGQRVLCRTENYANSHAGFDSFLRGQRVLSVLGQLAAEDMLLFKEKINYKLAGSGGFSPHIDANAYTHVKNIKHLTVLAAVDEMSSQNGGLDVVDGSHLMPIPLGSDRCIDPTWVNSHKWSACDLKPGDILVFGSYLAHRSGANISSKDRRAIYATYNCKAEGDLHDQYYEDRRKLWPATHMRKDGEAYEEGRMRYGYGSPMLTIEGKAQVAA</sequence>
<reference evidence="1 2" key="1">
    <citation type="journal article" date="2023" name="ACS Omega">
        <title>Identification of the Neoaspergillic Acid Biosynthesis Gene Cluster by Establishing an In Vitro CRISPR-Ribonucleoprotein Genetic System in Aspergillus melleus.</title>
        <authorList>
            <person name="Yuan B."/>
            <person name="Grau M.F."/>
            <person name="Murata R.M."/>
            <person name="Torok T."/>
            <person name="Venkateswaran K."/>
            <person name="Stajich J.E."/>
            <person name="Wang C.C.C."/>
        </authorList>
    </citation>
    <scope>NUCLEOTIDE SEQUENCE [LARGE SCALE GENOMIC DNA]</scope>
    <source>
        <strain evidence="1 2">IMV 1140</strain>
    </source>
</reference>
<protein>
    <submittedName>
        <fullName evidence="1">Uncharacterized protein</fullName>
    </submittedName>
</protein>
<proteinExistence type="predicted"/>
<dbReference type="EMBL" id="JAOPJF010000053">
    <property type="protein sequence ID" value="KAK1142143.1"/>
    <property type="molecule type" value="Genomic_DNA"/>
</dbReference>
<evidence type="ECO:0000313" key="2">
    <source>
        <dbReference type="Proteomes" id="UP001177260"/>
    </source>
</evidence>
<keyword evidence="2" id="KW-1185">Reference proteome</keyword>
<organism evidence="1 2">
    <name type="scientific">Aspergillus melleus</name>
    <dbReference type="NCBI Taxonomy" id="138277"/>
    <lineage>
        <taxon>Eukaryota</taxon>
        <taxon>Fungi</taxon>
        <taxon>Dikarya</taxon>
        <taxon>Ascomycota</taxon>
        <taxon>Pezizomycotina</taxon>
        <taxon>Eurotiomycetes</taxon>
        <taxon>Eurotiomycetidae</taxon>
        <taxon>Eurotiales</taxon>
        <taxon>Aspergillaceae</taxon>
        <taxon>Aspergillus</taxon>
        <taxon>Aspergillus subgen. Circumdati</taxon>
    </lineage>
</organism>
<gene>
    <name evidence="1" type="ORF">N8T08_008069</name>
</gene>
<comment type="caution">
    <text evidence="1">The sequence shown here is derived from an EMBL/GenBank/DDBJ whole genome shotgun (WGS) entry which is preliminary data.</text>
</comment>
<dbReference type="Proteomes" id="UP001177260">
    <property type="component" value="Unassembled WGS sequence"/>
</dbReference>
<evidence type="ECO:0000313" key="1">
    <source>
        <dbReference type="EMBL" id="KAK1142143.1"/>
    </source>
</evidence>